<evidence type="ECO:0000313" key="2">
    <source>
        <dbReference type="EMBL" id="QJA89333.1"/>
    </source>
</evidence>
<name>A0A6H1ZSZ4_9ZZZZ</name>
<dbReference type="AlphaFoldDB" id="A0A6H1ZSZ4"/>
<accession>A0A6H1ZSZ4</accession>
<sequence>MSYAFVRLIKEDLDYLLTELVGNILLEQTQLIPTMSDIDNSKLVFSGQDFGILPTKEVLKLVFSGQDFGIELF</sequence>
<dbReference type="EMBL" id="MT142839">
    <property type="protein sequence ID" value="QJA89333.1"/>
    <property type="molecule type" value="Genomic_DNA"/>
</dbReference>
<protein>
    <submittedName>
        <fullName evidence="1">Uncharacterized protein</fullName>
    </submittedName>
</protein>
<reference evidence="1" key="1">
    <citation type="submission" date="2020-03" db="EMBL/GenBank/DDBJ databases">
        <title>The deep terrestrial virosphere.</title>
        <authorList>
            <person name="Holmfeldt K."/>
            <person name="Nilsson E."/>
            <person name="Simone D."/>
            <person name="Lopez-Fernandez M."/>
            <person name="Wu X."/>
            <person name="de Brujin I."/>
            <person name="Lundin D."/>
            <person name="Andersson A."/>
            <person name="Bertilsson S."/>
            <person name="Dopson M."/>
        </authorList>
    </citation>
    <scope>NUCLEOTIDE SEQUENCE</scope>
    <source>
        <strain evidence="2">MM415B02567</strain>
        <strain evidence="1">TM448A01708</strain>
    </source>
</reference>
<gene>
    <name evidence="2" type="ORF">MM415B02567_0010</name>
    <name evidence="1" type="ORF">TM448A01708_0005</name>
</gene>
<organism evidence="1">
    <name type="scientific">viral metagenome</name>
    <dbReference type="NCBI Taxonomy" id="1070528"/>
    <lineage>
        <taxon>unclassified sequences</taxon>
        <taxon>metagenomes</taxon>
        <taxon>organismal metagenomes</taxon>
    </lineage>
</organism>
<dbReference type="EMBL" id="MT144188">
    <property type="protein sequence ID" value="QJA50320.1"/>
    <property type="molecule type" value="Genomic_DNA"/>
</dbReference>
<proteinExistence type="predicted"/>
<evidence type="ECO:0000313" key="1">
    <source>
        <dbReference type="EMBL" id="QJA50320.1"/>
    </source>
</evidence>